<keyword evidence="5" id="KW-1185">Reference proteome</keyword>
<evidence type="ECO:0000256" key="2">
    <source>
        <dbReference type="SAM" id="SignalP"/>
    </source>
</evidence>
<feature type="chain" id="PRO_5045657625" evidence="2">
    <location>
        <begin position="22"/>
        <end position="457"/>
    </location>
</feature>
<evidence type="ECO:0000313" key="5">
    <source>
        <dbReference type="Proteomes" id="UP000820669"/>
    </source>
</evidence>
<dbReference type="SMART" id="SM00564">
    <property type="entry name" value="PQQ"/>
    <property type="match status" value="2"/>
</dbReference>
<dbReference type="SUPFAM" id="SSF50998">
    <property type="entry name" value="Quinoprotein alcohol dehydrogenase-like"/>
    <property type="match status" value="1"/>
</dbReference>
<dbReference type="PROSITE" id="PS51257">
    <property type="entry name" value="PROKAR_LIPOPROTEIN"/>
    <property type="match status" value="1"/>
</dbReference>
<dbReference type="InterPro" id="IPR018391">
    <property type="entry name" value="PQQ_b-propeller_rpt"/>
</dbReference>
<comment type="caution">
    <text evidence="4">The sequence shown here is derived from an EMBL/GenBank/DDBJ whole genome shotgun (WGS) entry which is preliminary data.</text>
</comment>
<dbReference type="Pfam" id="PF13360">
    <property type="entry name" value="PQQ_2"/>
    <property type="match status" value="1"/>
</dbReference>
<dbReference type="RefSeq" id="WP_169381747.1">
    <property type="nucleotide sequence ID" value="NZ_JAAXLA010000021.1"/>
</dbReference>
<dbReference type="Gene3D" id="2.130.10.10">
    <property type="entry name" value="YVTN repeat-like/Quinoprotein amine dehydrogenase"/>
    <property type="match status" value="1"/>
</dbReference>
<dbReference type="InterPro" id="IPR011047">
    <property type="entry name" value="Quinoprotein_ADH-like_sf"/>
</dbReference>
<evidence type="ECO:0000313" key="4">
    <source>
        <dbReference type="EMBL" id="NMH98300.1"/>
    </source>
</evidence>
<gene>
    <name evidence="4" type="ORF">HF526_13400</name>
</gene>
<dbReference type="Proteomes" id="UP000820669">
    <property type="component" value="Unassembled WGS sequence"/>
</dbReference>
<dbReference type="PANTHER" id="PTHR34512:SF30">
    <property type="entry name" value="OUTER MEMBRANE PROTEIN ASSEMBLY FACTOR BAMB"/>
    <property type="match status" value="1"/>
</dbReference>
<accession>A0ABX1S9Q0</accession>
<dbReference type="InterPro" id="IPR002372">
    <property type="entry name" value="PQQ_rpt_dom"/>
</dbReference>
<sequence>MRQRLWVLALIGLLTMTGCTAGGTASGTTPGAAPLRPGPDWPTYHGDGTRAGFVPGGPDPNAPAVAWQARLDGAVYASPLVVGGLVVAATEGGSLYGLDARTGAVRWRTHLADPVPGGALPCGNIDPLGITGTPAEDPATGQVFAVTARAGIEHVLFGVDLASGHIRSQRVVDAPGSEPATQLQRAALLLTGGRVYIAYGGNDGDCGRYLGRVVGAPTDGLGPLVGFAVPTPREGGIWAPSGPTALPGGDLLVATGNGDATGAVWDHSDSVLRLSPQLQLVDGFAPTQWAQENSVDADLGSTGPVLLPGGTRVVTAGKGGGIYLLDTAALGGVGGQRAQAAGCESYGGGAATPGPGGTAVAYLPCMTGLLQLTVGPGDRLAPGWQASDQITGSPVVVGTTVWSVQQDGTLYALDTADGHTRATVQVGEATRFATPAVSGNGLFVPTTAGVTAVSIAP</sequence>
<dbReference type="Gene3D" id="2.40.128.630">
    <property type="match status" value="1"/>
</dbReference>
<evidence type="ECO:0000259" key="3">
    <source>
        <dbReference type="Pfam" id="PF13360"/>
    </source>
</evidence>
<feature type="signal peptide" evidence="2">
    <location>
        <begin position="1"/>
        <end position="21"/>
    </location>
</feature>
<proteinExistence type="predicted"/>
<feature type="compositionally biased region" description="Low complexity" evidence="1">
    <location>
        <begin position="26"/>
        <end position="35"/>
    </location>
</feature>
<reference evidence="4 5" key="1">
    <citation type="submission" date="2020-04" db="EMBL/GenBank/DDBJ databases">
        <authorList>
            <person name="Klaysubun C."/>
            <person name="Duangmal K."/>
            <person name="Lipun K."/>
        </authorList>
    </citation>
    <scope>NUCLEOTIDE SEQUENCE [LARGE SCALE GENOMIC DNA]</scope>
    <source>
        <strain evidence="4 5">K10HN5</strain>
    </source>
</reference>
<keyword evidence="2" id="KW-0732">Signal</keyword>
<dbReference type="PANTHER" id="PTHR34512">
    <property type="entry name" value="CELL SURFACE PROTEIN"/>
    <property type="match status" value="1"/>
</dbReference>
<feature type="region of interest" description="Disordered" evidence="1">
    <location>
        <begin position="22"/>
        <end position="48"/>
    </location>
</feature>
<feature type="domain" description="Pyrrolo-quinoline quinone repeat" evidence="3">
    <location>
        <begin position="64"/>
        <end position="198"/>
    </location>
</feature>
<dbReference type="EMBL" id="JAAXLA010000021">
    <property type="protein sequence ID" value="NMH98300.1"/>
    <property type="molecule type" value="Genomic_DNA"/>
</dbReference>
<name>A0ABX1S9Q0_9PSEU</name>
<evidence type="ECO:0000256" key="1">
    <source>
        <dbReference type="SAM" id="MobiDB-lite"/>
    </source>
</evidence>
<organism evidence="4 5">
    <name type="scientific">Pseudonocardia acidicola</name>
    <dbReference type="NCBI Taxonomy" id="2724939"/>
    <lineage>
        <taxon>Bacteria</taxon>
        <taxon>Bacillati</taxon>
        <taxon>Actinomycetota</taxon>
        <taxon>Actinomycetes</taxon>
        <taxon>Pseudonocardiales</taxon>
        <taxon>Pseudonocardiaceae</taxon>
        <taxon>Pseudonocardia</taxon>
    </lineage>
</organism>
<protein>
    <submittedName>
        <fullName evidence="4">PQQ-binding-like beta-propeller repeat protein</fullName>
    </submittedName>
</protein>
<dbReference type="InterPro" id="IPR015943">
    <property type="entry name" value="WD40/YVTN_repeat-like_dom_sf"/>
</dbReference>